<dbReference type="Proteomes" id="UP000516173">
    <property type="component" value="Chromosome"/>
</dbReference>
<evidence type="ECO:0000256" key="1">
    <source>
        <dbReference type="SAM" id="SignalP"/>
    </source>
</evidence>
<dbReference type="EMBL" id="AP023396">
    <property type="protein sequence ID" value="BCK57926.1"/>
    <property type="molecule type" value="Genomic_DNA"/>
</dbReference>
<accession>A0A7G1KTL8</accession>
<sequence>MLNRAVPHTDGVNMHRTPSLTVTALLAAAAVTALAGPAAAAPADPFSQIAHIIADSISTGSVVPLPPCTPGTVTDIGCEPN</sequence>
<evidence type="ECO:0008006" key="4">
    <source>
        <dbReference type="Google" id="ProtNLM"/>
    </source>
</evidence>
<reference evidence="2 3" key="1">
    <citation type="submission" date="2020-08" db="EMBL/GenBank/DDBJ databases">
        <title>Genome Sequencing of Nocardia wallacei strain FMUON74 and assembly.</title>
        <authorList>
            <person name="Toyokawa M."/>
            <person name="Uesaka K."/>
        </authorList>
    </citation>
    <scope>NUCLEOTIDE SEQUENCE [LARGE SCALE GENOMIC DNA]</scope>
    <source>
        <strain evidence="2 3">FMUON74</strain>
    </source>
</reference>
<evidence type="ECO:0000313" key="3">
    <source>
        <dbReference type="Proteomes" id="UP000516173"/>
    </source>
</evidence>
<feature type="chain" id="PRO_5038590678" description="Chaplin domain-containing protein" evidence="1">
    <location>
        <begin position="36"/>
        <end position="81"/>
    </location>
</feature>
<name>A0A7G1KTL8_9NOCA</name>
<keyword evidence="1" id="KW-0732">Signal</keyword>
<keyword evidence="3" id="KW-1185">Reference proteome</keyword>
<evidence type="ECO:0000313" key="2">
    <source>
        <dbReference type="EMBL" id="BCK57926.1"/>
    </source>
</evidence>
<organism evidence="2 3">
    <name type="scientific">Nocardia wallacei</name>
    <dbReference type="NCBI Taxonomy" id="480035"/>
    <lineage>
        <taxon>Bacteria</taxon>
        <taxon>Bacillati</taxon>
        <taxon>Actinomycetota</taxon>
        <taxon>Actinomycetes</taxon>
        <taxon>Mycobacteriales</taxon>
        <taxon>Nocardiaceae</taxon>
        <taxon>Nocardia</taxon>
    </lineage>
</organism>
<proteinExistence type="predicted"/>
<dbReference type="KEGG" id="nwl:NWFMUON74_56980"/>
<protein>
    <recommendedName>
        <fullName evidence="4">Chaplin domain-containing protein</fullName>
    </recommendedName>
</protein>
<dbReference type="AlphaFoldDB" id="A0A7G1KTL8"/>
<feature type="signal peptide" evidence="1">
    <location>
        <begin position="1"/>
        <end position="35"/>
    </location>
</feature>
<gene>
    <name evidence="2" type="ORF">NWFMUON74_56980</name>
</gene>